<name>G9QIE7_9BACI</name>
<dbReference type="AlphaFoldDB" id="G9QIE7"/>
<evidence type="ECO:0000313" key="2">
    <source>
        <dbReference type="Proteomes" id="UP000011747"/>
    </source>
</evidence>
<reference evidence="1 2" key="1">
    <citation type="submission" date="2011-09" db="EMBL/GenBank/DDBJ databases">
        <title>The Genome Sequence of Bacillus smithii 7_3_47FAA.</title>
        <authorList>
            <consortium name="The Broad Institute Genome Sequencing Platform"/>
            <person name="Earl A."/>
            <person name="Ward D."/>
            <person name="Feldgarden M."/>
            <person name="Gevers D."/>
            <person name="Daigneault M."/>
            <person name="Strauss J."/>
            <person name="Allen-Vercoe E."/>
            <person name="Young S.K."/>
            <person name="Zeng Q."/>
            <person name="Gargeya S."/>
            <person name="Fitzgerald M."/>
            <person name="Haas B."/>
            <person name="Abouelleil A."/>
            <person name="Alvarado L."/>
            <person name="Arachchi H.M."/>
            <person name="Berlin A."/>
            <person name="Brown A."/>
            <person name="Chapman S.B."/>
            <person name="Chen Z."/>
            <person name="Dunbar C."/>
            <person name="Freedman E."/>
            <person name="Gearin G."/>
            <person name="Goldberg J."/>
            <person name="Griggs A."/>
            <person name="Gujja S."/>
            <person name="Heiman D."/>
            <person name="Howarth C."/>
            <person name="Larson L."/>
            <person name="Lui A."/>
            <person name="MacDonald P.J.P."/>
            <person name="Montmayeur A."/>
            <person name="Murphy C."/>
            <person name="Neiman D."/>
            <person name="Pearson M."/>
            <person name="Priest M."/>
            <person name="Roberts A."/>
            <person name="Saif S."/>
            <person name="Shea T."/>
            <person name="Shenoy N."/>
            <person name="Sisk P."/>
            <person name="Stolte C."/>
            <person name="Sykes S."/>
            <person name="Wortman J."/>
            <person name="Nusbaum C."/>
            <person name="Birren B."/>
        </authorList>
    </citation>
    <scope>NUCLEOTIDE SEQUENCE [LARGE SCALE GENOMIC DNA]</scope>
    <source>
        <strain evidence="1 2">7_3_47FAA</strain>
    </source>
</reference>
<dbReference type="HOGENOM" id="CLU_2462721_0_0_9"/>
<keyword evidence="2" id="KW-1185">Reference proteome</keyword>
<protein>
    <submittedName>
        <fullName evidence="1">Uncharacterized protein</fullName>
    </submittedName>
</protein>
<accession>G9QIE7</accession>
<organism evidence="1 2">
    <name type="scientific">Bacillus smithii 7_3_47FAA</name>
    <dbReference type="NCBI Taxonomy" id="665952"/>
    <lineage>
        <taxon>Bacteria</taxon>
        <taxon>Bacillati</taxon>
        <taxon>Bacillota</taxon>
        <taxon>Bacilli</taxon>
        <taxon>Bacillales</taxon>
        <taxon>Bacillaceae</taxon>
        <taxon>Bacillus</taxon>
    </lineage>
</organism>
<evidence type="ECO:0000313" key="1">
    <source>
        <dbReference type="EMBL" id="EHL79086.1"/>
    </source>
</evidence>
<dbReference type="RefSeq" id="WP_003353011.1">
    <property type="nucleotide sequence ID" value="NZ_JH414743.1"/>
</dbReference>
<dbReference type="EMBL" id="ACWF01000033">
    <property type="protein sequence ID" value="EHL79086.1"/>
    <property type="molecule type" value="Genomic_DNA"/>
</dbReference>
<dbReference type="PATRIC" id="fig|665952.3.peg.733"/>
<dbReference type="Proteomes" id="UP000011747">
    <property type="component" value="Unassembled WGS sequence"/>
</dbReference>
<comment type="caution">
    <text evidence="1">The sequence shown here is derived from an EMBL/GenBank/DDBJ whole genome shotgun (WGS) entry which is preliminary data.</text>
</comment>
<gene>
    <name evidence="1" type="ORF">HMPREF1015_02238</name>
</gene>
<sequence length="88" mass="10213">MGRQAISYLPKPNWKKELKNGQIGKVTILKPIQLQSKNEAGQLKFVRMLYPYETYRVYSYSKDNGGMYQVGNNLYVKALQGYVLYETP</sequence>
<proteinExistence type="predicted"/>